<sequence>MYWYHALLYILLIIVIICLIISAYIKAKFQFWTMQPVFHVYDLKYYFFGKGVIMKELPQKNKYCNFKNIETLTYGKNLSDHKLSKFIHFIRANYLQNKDNKFMPKKTNIAPYFEGHNNPCYFSFYNEDELIMDQKKGTLIEDKKIKSVMTGRPINVSINKTNTSCKSDVFNAYYIDYLCVDKNSRKSGIAPQVIQTHEYNARHLNKKIQVCIFKREGELTGIVPLCVYNTYGFPMNGWIQPTDLPANYSLVECGPNNLHHLLDFIKRETNSNTFDISMITETANLLQLIKTSNIYIHLIIEHDEVQCAYFYRKTNTYIEEGVEALCCFATIKASNLDDEIFVHGYKVALWKICSASKTLRYAVVEDISHNNSIIENLKKRTTPSVICPCAYFFYNYAYSTFHCSKVLIIN</sequence>
<evidence type="ECO:0000313" key="2">
    <source>
        <dbReference type="EMBL" id="QHU21348.1"/>
    </source>
</evidence>
<feature type="transmembrane region" description="Helical" evidence="1">
    <location>
        <begin position="6"/>
        <end position="25"/>
    </location>
</feature>
<keyword evidence="1" id="KW-0812">Transmembrane</keyword>
<organism evidence="2">
    <name type="scientific">viral metagenome</name>
    <dbReference type="NCBI Taxonomy" id="1070528"/>
    <lineage>
        <taxon>unclassified sequences</taxon>
        <taxon>metagenomes</taxon>
        <taxon>organismal metagenomes</taxon>
    </lineage>
</organism>
<dbReference type="EMBL" id="MN740989">
    <property type="protein sequence ID" value="QHU21348.1"/>
    <property type="molecule type" value="Genomic_DNA"/>
</dbReference>
<dbReference type="AlphaFoldDB" id="A0A6C0KYD2"/>
<dbReference type="Gene3D" id="3.40.630.30">
    <property type="match status" value="1"/>
</dbReference>
<reference evidence="2" key="1">
    <citation type="journal article" date="2020" name="Nature">
        <title>Giant virus diversity and host interactions through global metagenomics.</title>
        <authorList>
            <person name="Schulz F."/>
            <person name="Roux S."/>
            <person name="Paez-Espino D."/>
            <person name="Jungbluth S."/>
            <person name="Walsh D.A."/>
            <person name="Denef V.J."/>
            <person name="McMahon K.D."/>
            <person name="Konstantinidis K.T."/>
            <person name="Eloe-Fadrosh E.A."/>
            <person name="Kyrpides N.C."/>
            <person name="Woyke T."/>
        </authorList>
    </citation>
    <scope>NUCLEOTIDE SEQUENCE</scope>
    <source>
        <strain evidence="2">GVMAG-S-3300013094-109</strain>
    </source>
</reference>
<evidence type="ECO:0008006" key="3">
    <source>
        <dbReference type="Google" id="ProtNLM"/>
    </source>
</evidence>
<keyword evidence="1" id="KW-1133">Transmembrane helix</keyword>
<evidence type="ECO:0000256" key="1">
    <source>
        <dbReference type="SAM" id="Phobius"/>
    </source>
</evidence>
<name>A0A6C0KYD2_9ZZZZ</name>
<proteinExistence type="predicted"/>
<keyword evidence="1" id="KW-0472">Membrane</keyword>
<protein>
    <recommendedName>
        <fullName evidence="3">Glycylpeptide N-tetradecanoyltransferase</fullName>
    </recommendedName>
</protein>
<accession>A0A6C0KYD2</accession>